<evidence type="ECO:0000313" key="3">
    <source>
        <dbReference type="EMBL" id="HDS10603.1"/>
    </source>
</evidence>
<dbReference type="NCBIfam" id="TIGR04335">
    <property type="entry name" value="AmmeMemoSam_A"/>
    <property type="match status" value="1"/>
</dbReference>
<organism evidence="3">
    <name type="scientific">Fervidicoccus fontis</name>
    <dbReference type="NCBI Taxonomy" id="683846"/>
    <lineage>
        <taxon>Archaea</taxon>
        <taxon>Thermoproteota</taxon>
        <taxon>Thermoprotei</taxon>
        <taxon>Fervidicoccales</taxon>
        <taxon>Fervidicoccaceae</taxon>
        <taxon>Fervidicoccus</taxon>
    </lineage>
</organism>
<dbReference type="SUPFAM" id="SSF143447">
    <property type="entry name" value="AMMECR1-like"/>
    <property type="match status" value="1"/>
</dbReference>
<dbReference type="InterPro" id="IPR023473">
    <property type="entry name" value="AMMECR1"/>
</dbReference>
<name>A0A7C1E5H6_9CREN</name>
<evidence type="ECO:0000259" key="2">
    <source>
        <dbReference type="PROSITE" id="PS51112"/>
    </source>
</evidence>
<dbReference type="HAMAP" id="MF_00645">
    <property type="entry name" value="AMMECR1"/>
    <property type="match status" value="1"/>
</dbReference>
<gene>
    <name evidence="3" type="ORF">ENO04_03145</name>
</gene>
<evidence type="ECO:0000256" key="1">
    <source>
        <dbReference type="HAMAP-Rule" id="MF_00645"/>
    </source>
</evidence>
<dbReference type="NCBIfam" id="TIGR00296">
    <property type="entry name" value="TIGR00296 family protein"/>
    <property type="match status" value="1"/>
</dbReference>
<accession>A0A7C1E5H6</accession>
<dbReference type="PANTHER" id="PTHR13016:SF0">
    <property type="entry name" value="AMME SYNDROME CANDIDATE GENE 1 PROTEIN"/>
    <property type="match status" value="1"/>
</dbReference>
<dbReference type="PANTHER" id="PTHR13016">
    <property type="entry name" value="AMMECR1 HOMOLOG"/>
    <property type="match status" value="1"/>
</dbReference>
<dbReference type="InterPro" id="IPR027623">
    <property type="entry name" value="AmmeMemoSam_A"/>
</dbReference>
<sequence>MPQDLVEPEELTLEDGEFLVKLARESVEKYFVNEAPDFSRVPEKLRKKGAAFVTIEKIIGDKKQLRGCIGYVEPMKPLYKTVYEVALAAAFEDPRFPPVRASELPFLVYEVSVLSSIKKLMGRPEERPRLIKIGKMGLIAKKGFFSGLLLPQVPVEEGWDEETFLAYTCLKAGLSSDCWLDESVEFYYFTARVFSEEYPNGRVVEKELGK</sequence>
<dbReference type="Gene3D" id="3.30.700.20">
    <property type="entry name" value="Hypothetical protein ph0010, domain 1"/>
    <property type="match status" value="1"/>
</dbReference>
<dbReference type="EMBL" id="DSDY01000100">
    <property type="protein sequence ID" value="HDS10603.1"/>
    <property type="molecule type" value="Genomic_DNA"/>
</dbReference>
<reference evidence="3" key="1">
    <citation type="journal article" date="2020" name="mSystems">
        <title>Genome- and Community-Level Interaction Insights into Carbon Utilization and Element Cycling Functions of Hydrothermarchaeota in Hydrothermal Sediment.</title>
        <authorList>
            <person name="Zhou Z."/>
            <person name="Liu Y."/>
            <person name="Xu W."/>
            <person name="Pan J."/>
            <person name="Luo Z.H."/>
            <person name="Li M."/>
        </authorList>
    </citation>
    <scope>NUCLEOTIDE SEQUENCE [LARGE SCALE GENOMIC DNA]</scope>
    <source>
        <strain evidence="3">SpSt-123</strain>
    </source>
</reference>
<dbReference type="Pfam" id="PF01871">
    <property type="entry name" value="AMMECR1"/>
    <property type="match status" value="1"/>
</dbReference>
<dbReference type="Gene3D" id="3.30.1490.150">
    <property type="entry name" value="Hypothetical protein ph0010, domain 2"/>
    <property type="match status" value="1"/>
</dbReference>
<feature type="domain" description="AMMECR1" evidence="2">
    <location>
        <begin position="14"/>
        <end position="205"/>
    </location>
</feature>
<dbReference type="InterPro" id="IPR027485">
    <property type="entry name" value="AMMECR1_N"/>
</dbReference>
<dbReference type="InterPro" id="IPR036071">
    <property type="entry name" value="AMMECR1_dom_sf"/>
</dbReference>
<comment type="caution">
    <text evidence="3">The sequence shown here is derived from an EMBL/GenBank/DDBJ whole genome shotgun (WGS) entry which is preliminary data.</text>
</comment>
<dbReference type="AlphaFoldDB" id="A0A7C1E5H6"/>
<dbReference type="PROSITE" id="PS51112">
    <property type="entry name" value="AMMECR1"/>
    <property type="match status" value="1"/>
</dbReference>
<dbReference type="InterPro" id="IPR002733">
    <property type="entry name" value="AMMECR1_domain"/>
</dbReference>
<proteinExistence type="inferred from homology"/>
<dbReference type="InterPro" id="IPR023472">
    <property type="entry name" value="Uncharacterised_MJ0810"/>
</dbReference>
<protein>
    <recommendedName>
        <fullName evidence="1">Protein ENO04_03145</fullName>
    </recommendedName>
</protein>